<comment type="caution">
    <text evidence="2">The sequence shown here is derived from an EMBL/GenBank/DDBJ whole genome shotgun (WGS) entry which is preliminary data.</text>
</comment>
<accession>A0ABY2J622</accession>
<keyword evidence="3" id="KW-1185">Reference proteome</keyword>
<dbReference type="EMBL" id="SOGJ01000012">
    <property type="protein sequence ID" value="TFC99822.1"/>
    <property type="molecule type" value="Genomic_DNA"/>
</dbReference>
<dbReference type="Proteomes" id="UP000298355">
    <property type="component" value="Unassembled WGS sequence"/>
</dbReference>
<gene>
    <name evidence="2" type="ORF">E3O65_05465</name>
</gene>
<evidence type="ECO:0000313" key="2">
    <source>
        <dbReference type="EMBL" id="TFC99822.1"/>
    </source>
</evidence>
<organism evidence="2 3">
    <name type="scientific">Cryobacterium breve</name>
    <dbReference type="NCBI Taxonomy" id="1259258"/>
    <lineage>
        <taxon>Bacteria</taxon>
        <taxon>Bacillati</taxon>
        <taxon>Actinomycetota</taxon>
        <taxon>Actinomycetes</taxon>
        <taxon>Micrococcales</taxon>
        <taxon>Microbacteriaceae</taxon>
        <taxon>Cryobacterium</taxon>
    </lineage>
</organism>
<dbReference type="RefSeq" id="WP_134362727.1">
    <property type="nucleotide sequence ID" value="NZ_SOGJ01000012.1"/>
</dbReference>
<proteinExistence type="predicted"/>
<feature type="compositionally biased region" description="Basic residues" evidence="1">
    <location>
        <begin position="162"/>
        <end position="174"/>
    </location>
</feature>
<sequence>MTTANLVGRNLVLNIDGLEEPFIIVPLAGRRGQALTATFLNIAMGAISPMSMDDALAEAAGPGMYDRVRDELTLHEGESVLLAAFYWQTVLGMDGVNAYLNAGEGLAGAKKALELLILALGISPTQTAPSGVLESLIPKLAPTPPTGRATTTLDKLPAAKRSQPRKPKTGKPAA</sequence>
<evidence type="ECO:0000313" key="3">
    <source>
        <dbReference type="Proteomes" id="UP000298355"/>
    </source>
</evidence>
<protein>
    <recommendedName>
        <fullName evidence="4">Tail assembly chaperone</fullName>
    </recommendedName>
</protein>
<reference evidence="2 3" key="1">
    <citation type="submission" date="2019-03" db="EMBL/GenBank/DDBJ databases">
        <title>Genomics of glacier-inhabiting Cryobacterium strains.</title>
        <authorList>
            <person name="Liu Q."/>
            <person name="Xin Y.-H."/>
        </authorList>
    </citation>
    <scope>NUCLEOTIDE SEQUENCE [LARGE SCALE GENOMIC DNA]</scope>
    <source>
        <strain evidence="2 3">TMT4-23</strain>
    </source>
</reference>
<evidence type="ECO:0000256" key="1">
    <source>
        <dbReference type="SAM" id="MobiDB-lite"/>
    </source>
</evidence>
<feature type="region of interest" description="Disordered" evidence="1">
    <location>
        <begin position="139"/>
        <end position="174"/>
    </location>
</feature>
<name>A0ABY2J622_9MICO</name>
<evidence type="ECO:0008006" key="4">
    <source>
        <dbReference type="Google" id="ProtNLM"/>
    </source>
</evidence>